<evidence type="ECO:0000259" key="2">
    <source>
        <dbReference type="PROSITE" id="PS51112"/>
    </source>
</evidence>
<dbReference type="GeneID" id="1477791"/>
<dbReference type="InterPro" id="IPR027623">
    <property type="entry name" value="AmmeMemoSam_A"/>
</dbReference>
<dbReference type="InterPro" id="IPR023472">
    <property type="entry name" value="Uncharacterised_MJ0810"/>
</dbReference>
<dbReference type="InterPro" id="IPR027485">
    <property type="entry name" value="AMMECR1_N"/>
</dbReference>
<dbReference type="NCBIfam" id="NF002000">
    <property type="entry name" value="PRK00801.1"/>
    <property type="match status" value="1"/>
</dbReference>
<protein>
    <recommendedName>
        <fullName evidence="1">Protein HA336_03875</fullName>
    </recommendedName>
</protein>
<gene>
    <name evidence="3" type="ORF">HA336_03875</name>
</gene>
<dbReference type="OMA" id="PPDCWLD"/>
<dbReference type="RefSeq" id="WP_011018858.1">
    <property type="nucleotide sequence ID" value="NZ_DUJS01000004.1"/>
</dbReference>
<feature type="domain" description="AMMECR1" evidence="2">
    <location>
        <begin position="8"/>
        <end position="200"/>
    </location>
</feature>
<reference evidence="3" key="1">
    <citation type="journal article" date="2020" name="bioRxiv">
        <title>A rank-normalized archaeal taxonomy based on genome phylogeny resolves widespread incomplete and uneven classifications.</title>
        <authorList>
            <person name="Rinke C."/>
            <person name="Chuvochina M."/>
            <person name="Mussig A.J."/>
            <person name="Chaumeil P.-A."/>
            <person name="Waite D.W."/>
            <person name="Whitman W.B."/>
            <person name="Parks D.H."/>
            <person name="Hugenholtz P."/>
        </authorList>
    </citation>
    <scope>NUCLEOTIDE SEQUENCE</scope>
    <source>
        <strain evidence="3">UBA8853</strain>
    </source>
</reference>
<evidence type="ECO:0000256" key="1">
    <source>
        <dbReference type="HAMAP-Rule" id="MF_00645"/>
    </source>
</evidence>
<name>A0A832T6R1_9EURY</name>
<dbReference type="AlphaFoldDB" id="A0A832T6R1"/>
<dbReference type="NCBIfam" id="TIGR04335">
    <property type="entry name" value="AmmeMemoSam_A"/>
    <property type="match status" value="1"/>
</dbReference>
<dbReference type="InterPro" id="IPR002733">
    <property type="entry name" value="AMMECR1_domain"/>
</dbReference>
<dbReference type="Proteomes" id="UP000619545">
    <property type="component" value="Unassembled WGS sequence"/>
</dbReference>
<dbReference type="InterPro" id="IPR023473">
    <property type="entry name" value="AMMECR1"/>
</dbReference>
<dbReference type="NCBIfam" id="TIGR00296">
    <property type="entry name" value="TIGR00296 family protein"/>
    <property type="match status" value="1"/>
</dbReference>
<dbReference type="EMBL" id="DUJS01000004">
    <property type="protein sequence ID" value="HII70352.1"/>
    <property type="molecule type" value="Genomic_DNA"/>
</dbReference>
<dbReference type="PROSITE" id="PS51112">
    <property type="entry name" value="AMMECR1"/>
    <property type="match status" value="1"/>
</dbReference>
<dbReference type="Gene3D" id="3.30.1490.150">
    <property type="entry name" value="Hypothetical protein ph0010, domain 2"/>
    <property type="match status" value="1"/>
</dbReference>
<sequence>MGEKLTLEEGEFLVRLARKAIVHYLESGKKIEEKPPTQRLAEKRGVFVTLKKYPDDELRGCIGFPEPIKPLVEATVEAAISAATGDPRFPPMRDPSEMEEIKIEVSVLTPPKKLEVDNPKEYVEKIEIGRHGIIVRRGARSGLLLPQVPVEEGWDEIEFLSHACLKAGLPPDWWCSPDCEIYVFEAQVFEEEEPEGPVRERDLAEEQ</sequence>
<dbReference type="SMR" id="A0A832T6R1"/>
<accession>A0A832T6R1</accession>
<dbReference type="PANTHER" id="PTHR13016">
    <property type="entry name" value="AMMECR1 HOMOLOG"/>
    <property type="match status" value="1"/>
</dbReference>
<dbReference type="Pfam" id="PF01871">
    <property type="entry name" value="AMMECR1"/>
    <property type="match status" value="1"/>
</dbReference>
<evidence type="ECO:0000313" key="3">
    <source>
        <dbReference type="EMBL" id="HII70352.1"/>
    </source>
</evidence>
<organism evidence="3 4">
    <name type="scientific">Methanopyrus kandleri</name>
    <dbReference type="NCBI Taxonomy" id="2320"/>
    <lineage>
        <taxon>Archaea</taxon>
        <taxon>Methanobacteriati</taxon>
        <taxon>Methanobacteriota</taxon>
        <taxon>Methanomada group</taxon>
        <taxon>Methanopyri</taxon>
        <taxon>Methanopyrales</taxon>
        <taxon>Methanopyraceae</taxon>
        <taxon>Methanopyrus</taxon>
    </lineage>
</organism>
<evidence type="ECO:0000313" key="4">
    <source>
        <dbReference type="Proteomes" id="UP000619545"/>
    </source>
</evidence>
<dbReference type="SUPFAM" id="SSF143447">
    <property type="entry name" value="AMMECR1-like"/>
    <property type="match status" value="1"/>
</dbReference>
<dbReference type="PANTHER" id="PTHR13016:SF0">
    <property type="entry name" value="AMME SYNDROME CANDIDATE GENE 1 PROTEIN"/>
    <property type="match status" value="1"/>
</dbReference>
<proteinExistence type="inferred from homology"/>
<dbReference type="Gene3D" id="3.30.700.20">
    <property type="entry name" value="Hypothetical protein ph0010, domain 1"/>
    <property type="match status" value="1"/>
</dbReference>
<comment type="caution">
    <text evidence="3">The sequence shown here is derived from an EMBL/GenBank/DDBJ whole genome shotgun (WGS) entry which is preliminary data.</text>
</comment>
<dbReference type="InterPro" id="IPR036071">
    <property type="entry name" value="AMMECR1_dom_sf"/>
</dbReference>
<dbReference type="HAMAP" id="MF_00645">
    <property type="entry name" value="AMMECR1"/>
    <property type="match status" value="1"/>
</dbReference>